<name>A0A9Q8WK87_9PEZI</name>
<accession>A0A9Q8WK87</accession>
<dbReference type="GeneID" id="73345930"/>
<dbReference type="RefSeq" id="XP_049148065.1">
    <property type="nucleotide sequence ID" value="XM_049290920.1"/>
</dbReference>
<protein>
    <submittedName>
        <fullName evidence="1">Uncharacterized protein</fullName>
    </submittedName>
</protein>
<proteinExistence type="predicted"/>
<dbReference type="Proteomes" id="UP000830671">
    <property type="component" value="Chromosome 6"/>
</dbReference>
<dbReference type="KEGG" id="clup:CLUP02_11955"/>
<dbReference type="AlphaFoldDB" id="A0A9Q8WK87"/>
<gene>
    <name evidence="1" type="ORF">CLUP02_11955</name>
</gene>
<sequence length="276" mass="30082">MYNACLYMSASAGTCNAQLEEHEPGVVPQSRGRNRIEDGASDDLIGQNTLKTAIQNSLPLSELGTPTTTVQSTPSTAPARCRAAAWLQWKSPEQHGPPPPPARSTGTLCIPRSSAVAHRQGRRSLWLWLFLTPRMCVPLTHITRPVALHPFCVVADDPQGMLGSSRQEGDGLVVDEYEAHSTKSFHTFHTDTILHLMQVGISRIRPIEGSCSHRRPVHGRNAQAVRRTGRSVPGRMQIHIEEKGSLLACGIRDVQQASSGPALEARNAIIPHGRKV</sequence>
<organism evidence="1 2">
    <name type="scientific">Colletotrichum lupini</name>
    <dbReference type="NCBI Taxonomy" id="145971"/>
    <lineage>
        <taxon>Eukaryota</taxon>
        <taxon>Fungi</taxon>
        <taxon>Dikarya</taxon>
        <taxon>Ascomycota</taxon>
        <taxon>Pezizomycotina</taxon>
        <taxon>Sordariomycetes</taxon>
        <taxon>Hypocreomycetidae</taxon>
        <taxon>Glomerellales</taxon>
        <taxon>Glomerellaceae</taxon>
        <taxon>Colletotrichum</taxon>
        <taxon>Colletotrichum acutatum species complex</taxon>
    </lineage>
</organism>
<reference evidence="1" key="1">
    <citation type="journal article" date="2021" name="Mol. Plant Microbe Interact.">
        <title>Complete Genome Sequence of the Plant-Pathogenic Fungus Colletotrichum lupini.</title>
        <authorList>
            <person name="Baroncelli R."/>
            <person name="Pensec F."/>
            <person name="Da Lio D."/>
            <person name="Boufleur T."/>
            <person name="Vicente I."/>
            <person name="Sarrocco S."/>
            <person name="Picot A."/>
            <person name="Baraldi E."/>
            <person name="Sukno S."/>
            <person name="Thon M."/>
            <person name="Le Floch G."/>
        </authorList>
    </citation>
    <scope>NUCLEOTIDE SEQUENCE</scope>
    <source>
        <strain evidence="1">IMI 504893</strain>
    </source>
</reference>
<dbReference type="EMBL" id="CP019478">
    <property type="protein sequence ID" value="UQC86454.1"/>
    <property type="molecule type" value="Genomic_DNA"/>
</dbReference>
<evidence type="ECO:0000313" key="2">
    <source>
        <dbReference type="Proteomes" id="UP000830671"/>
    </source>
</evidence>
<keyword evidence="2" id="KW-1185">Reference proteome</keyword>
<evidence type="ECO:0000313" key="1">
    <source>
        <dbReference type="EMBL" id="UQC86454.1"/>
    </source>
</evidence>